<feature type="signal peptide" evidence="3">
    <location>
        <begin position="1"/>
        <end position="20"/>
    </location>
</feature>
<reference evidence="7" key="2">
    <citation type="submission" date="2011-02" db="EMBL/GenBank/DDBJ databases">
        <authorList>
            <person name="MacLean D."/>
        </authorList>
    </citation>
    <scope>NUCLEOTIDE SEQUENCE</scope>
</reference>
<feature type="coiled-coil region" evidence="1">
    <location>
        <begin position="1422"/>
        <end position="1491"/>
    </location>
</feature>
<feature type="coiled-coil region" evidence="1">
    <location>
        <begin position="1239"/>
        <end position="1308"/>
    </location>
</feature>
<dbReference type="InterPro" id="IPR019195">
    <property type="entry name" value="ABC_ATPase_put"/>
</dbReference>
<dbReference type="EMBL" id="FR824082">
    <property type="protein sequence ID" value="CCA17602.1"/>
    <property type="molecule type" value="Genomic_DNA"/>
</dbReference>
<evidence type="ECO:0000259" key="5">
    <source>
        <dbReference type="Pfam" id="PF20446"/>
    </source>
</evidence>
<evidence type="ECO:0000256" key="2">
    <source>
        <dbReference type="SAM" id="MobiDB-lite"/>
    </source>
</evidence>
<feature type="domain" description="ATPase of the ABC class N-terminal" evidence="5">
    <location>
        <begin position="99"/>
        <end position="284"/>
    </location>
</feature>
<dbReference type="Pfam" id="PF20446">
    <property type="entry name" value="ABC_N"/>
    <property type="match status" value="1"/>
</dbReference>
<keyword evidence="3" id="KW-0732">Signal</keyword>
<dbReference type="PANTHER" id="PTHR38149:SF1">
    <property type="entry name" value="ATPASE"/>
    <property type="match status" value="1"/>
</dbReference>
<evidence type="ECO:0000313" key="7">
    <source>
        <dbReference type="EMBL" id="CCA17602.1"/>
    </source>
</evidence>
<evidence type="ECO:0000256" key="1">
    <source>
        <dbReference type="SAM" id="Coils"/>
    </source>
</evidence>
<feature type="compositionally biased region" description="Basic and acidic residues" evidence="2">
    <location>
        <begin position="70"/>
        <end position="84"/>
    </location>
</feature>
<sequence length="1698" mass="192444">MVVHAILLGIEILVSNVAFCKRRNVHYFVQLMYLDPRASNWIKISDMNRGKYYRNKYGGKSRHQSGNARNNRESEGGDHEHNNETHHALSNIHQTQNWKQLSNLLKSIDHKSYGAYHELEKTFIFEPFDQDDSYADLNTKNYHPLSFTLHFDHIQGDAYANPSRAHVRIPSSMACMPKDLYDMNIRNVALCDYLTRKLADAVQQAGVDAKASSSSWHSTKRGDLSIMKPSQHVLKRTIVAIENDGTVEMRFQINLPARGRSICGEWARTILVETLPHLIYRTLIFTSLEASHVLAHIHSVEDQEALRNKLSAAGLVAFIRNGAILPRKSGCSDLPLDADTAIPFASPSTMETSFELPNCGKVTGMGIPKGVTLFVGGGYHGKTTVLRVLEVGIYNHVPSDGREFVVIDGNAVKIRAEDARSIVNCDIRPFINNLPFIQDTSSFSTKDASGSTSQAAFIMEALEVGATTLLIDEDTCATNFMIRDWKMQQLVASDKEPITPFISKVRSLFTERKVSTILVMGGAGDYFSVADRVIMMDSYRPIDVTERAKAIAEEQCQISQSKNFGNVTHRLPLSHGFQPNGKIVTRTLHRIQFGNEDLELAALEQLVEVGQTRAIADAIVTLSAEMDGQRSLSQLLESFEEKLEKDHSPDFISSMRKPGFYSRPRKLEVSCGSHQSSANCSLSTGKMSLGNAVEGELFQIHPFGRAHRFLFLATWQSHAEMSAEASQKTLGPLVALLKHHDRRMAITEEKKPKGLSKCDAEASKLLQAPDANNALPSDLMEMALQQANDHLDRLESLDKEVESLHGDHQPMERLRGKLRRRNELLDVICRSYYHDVIVVKEELRRQQSIQSSPHSSAFKTLMRTRKMTEAFSAKQNGMATMDNLAPESFLSSIPSVDLRGVLPLFAPADSMLKVNPCDLCGGTIELLHGETREMIQLREECHRANDQVREWRDNANLVAKEKTELRDLAEALEKSSEMTKMEVEVATKQLHIFEERDQQQNASLTELRQQLERAMIDRERLHGDIGRIAGGYDDTLMLLKAERVELEALKRETKVLGERYAQLQSDHNVQGFQYQTSLQSLDRAETTLRETQIRLEEYEKVAEAAEISLQSVQRELRNSTLQNEELKKTRDGNSEMCQVLQEENNKYKRRMDELQKNFGKLGMLKGNADMATWDIEGSVEAGLLGRPATYQPADNKPGDRSLYMNLMDRDQVTALGRDAVGPIEDAEDDESFRAYCKQLESYLTEIENLRTAHQDQQKVIRELEQSKELLQNRLEETTSANESLTASVDNLSVRLEQEHTTMNELREKLQLSITDSKRENEYDTARLRIVDQFVRSICDQLHGLTQNAQFLKSISFEKPNLDEKVEALTLMSDAKGTKRFTALTPELLQRKKELRKKVVYDKALKQFRQECSGFAQVIALELKRLMERNTQLNQLLELATLKLEDAKNARNEVETKLLRRWREYETEVLKRAKLEKELDLVVQKLDEMTRLRDVESMDHIALKQEHHQLQNDHARLVGSFAKASRALEKTSASKKNAKEKLLALEGSTQALISERDRLAKALKTIQDEAAYKLRTKRSVETDTMIVYAEKTMQTDAWKPEGLVLRQRNAINQTPQRYLGNTTMLIAYPTTRSPLNEVDTTMKLSRMRETISINPSDSWPSSTHSRPLTAICSSTTRNEMSKVRSQPQIKLRGISKSKS</sequence>
<keyword evidence="1" id="KW-0175">Coiled coil</keyword>
<feature type="domain" description="MRB1590-like C-terminal" evidence="6">
    <location>
        <begin position="582"/>
        <end position="670"/>
    </location>
</feature>
<dbReference type="PANTHER" id="PTHR38149">
    <property type="entry name" value="ATPASE"/>
    <property type="match status" value="1"/>
</dbReference>
<dbReference type="InterPro" id="IPR049069">
    <property type="entry name" value="MRB1590-like_C"/>
</dbReference>
<name>F0W8Z1_9STRA</name>
<reference evidence="7" key="1">
    <citation type="journal article" date="2011" name="PLoS Biol.">
        <title>Gene gain and loss during evolution of obligate parasitism in the white rust pathogen of Arabidopsis thaliana.</title>
        <authorList>
            <person name="Kemen E."/>
            <person name="Gardiner A."/>
            <person name="Schultz-Larsen T."/>
            <person name="Kemen A.C."/>
            <person name="Balmuth A.L."/>
            <person name="Robert-Seilaniantz A."/>
            <person name="Bailey K."/>
            <person name="Holub E."/>
            <person name="Studholme D.J."/>
            <person name="Maclean D."/>
            <person name="Jones J.D."/>
        </authorList>
    </citation>
    <scope>NUCLEOTIDE SEQUENCE</scope>
</reference>
<dbReference type="Pfam" id="PF09818">
    <property type="entry name" value="ABC_ATPase"/>
    <property type="match status" value="1"/>
</dbReference>
<gene>
    <name evidence="7" type="primary">AlNc14C37G3266</name>
    <name evidence="7" type="ORF">ALNC14_037450</name>
</gene>
<dbReference type="InterPro" id="IPR046833">
    <property type="entry name" value="ABC_N"/>
</dbReference>
<evidence type="ECO:0000259" key="4">
    <source>
        <dbReference type="Pfam" id="PF09818"/>
    </source>
</evidence>
<organism evidence="7">
    <name type="scientific">Albugo laibachii Nc14</name>
    <dbReference type="NCBI Taxonomy" id="890382"/>
    <lineage>
        <taxon>Eukaryota</taxon>
        <taxon>Sar</taxon>
        <taxon>Stramenopiles</taxon>
        <taxon>Oomycota</taxon>
        <taxon>Peronosporomycetes</taxon>
        <taxon>Albuginales</taxon>
        <taxon>Albuginaceae</taxon>
        <taxon>Albugo</taxon>
    </lineage>
</organism>
<feature type="compositionally biased region" description="Polar residues" evidence="2">
    <location>
        <begin position="1673"/>
        <end position="1687"/>
    </location>
</feature>
<accession>F0W8Z1</accession>
<evidence type="ECO:0000259" key="6">
    <source>
        <dbReference type="Pfam" id="PF21117"/>
    </source>
</evidence>
<dbReference type="SUPFAM" id="SSF52540">
    <property type="entry name" value="P-loop containing nucleoside triphosphate hydrolases"/>
    <property type="match status" value="1"/>
</dbReference>
<feature type="region of interest" description="Disordered" evidence="2">
    <location>
        <begin position="55"/>
        <end position="84"/>
    </location>
</feature>
<evidence type="ECO:0000256" key="3">
    <source>
        <dbReference type="SAM" id="SignalP"/>
    </source>
</evidence>
<dbReference type="HOGENOM" id="CLU_002962_0_0_1"/>
<proteinExistence type="predicted"/>
<feature type="coiled-coil region" evidence="1">
    <location>
        <begin position="1520"/>
        <end position="1547"/>
    </location>
</feature>
<feature type="coiled-coil region" evidence="1">
    <location>
        <begin position="927"/>
        <end position="1157"/>
    </location>
</feature>
<feature type="chain" id="PRO_5003259243" evidence="3">
    <location>
        <begin position="21"/>
        <end position="1698"/>
    </location>
</feature>
<dbReference type="InterPro" id="IPR046834">
    <property type="entry name" value="ABC_ATPase_C"/>
</dbReference>
<protein>
    <submittedName>
        <fullName evidence="7">Uncharacterized protein AlNc14C37G3266</fullName>
    </submittedName>
</protein>
<feature type="region of interest" description="Disordered" evidence="2">
    <location>
        <begin position="1673"/>
        <end position="1698"/>
    </location>
</feature>
<dbReference type="Pfam" id="PF21117">
    <property type="entry name" value="MRB1590_C"/>
    <property type="match status" value="1"/>
</dbReference>
<feature type="domain" description="ATPase of the ABC class C-terminal" evidence="4">
    <location>
        <begin position="292"/>
        <end position="562"/>
    </location>
</feature>
<dbReference type="InterPro" id="IPR027417">
    <property type="entry name" value="P-loop_NTPase"/>
</dbReference>